<accession>A0A5A5S3L7</accession>
<dbReference type="Proteomes" id="UP000324689">
    <property type="component" value="Unassembled WGS sequence"/>
</dbReference>
<evidence type="ECO:0000313" key="1">
    <source>
        <dbReference type="EMBL" id="GCA81745.1"/>
    </source>
</evidence>
<evidence type="ECO:0000313" key="2">
    <source>
        <dbReference type="Proteomes" id="UP000324689"/>
    </source>
</evidence>
<evidence type="ECO:0008006" key="3">
    <source>
        <dbReference type="Google" id="ProtNLM"/>
    </source>
</evidence>
<dbReference type="Pfam" id="PF13416">
    <property type="entry name" value="SBP_bac_8"/>
    <property type="match status" value="1"/>
</dbReference>
<reference evidence="1 2" key="1">
    <citation type="submission" date="2018-09" db="EMBL/GenBank/DDBJ databases">
        <title>Evolutionary history of phycoerythrin pigmentation in the water bloom-forming cyanobacterium Microcystis aeruginosa.</title>
        <authorList>
            <person name="Tanabe Y."/>
            <person name="Tanabe Y."/>
            <person name="Yamaguchi H."/>
        </authorList>
    </citation>
    <scope>NUCLEOTIDE SEQUENCE [LARGE SCALE GENOMIC DNA]</scope>
    <source>
        <strain evidence="1 2">NIES-2521</strain>
    </source>
</reference>
<dbReference type="InterPro" id="IPR006059">
    <property type="entry name" value="SBP"/>
</dbReference>
<dbReference type="InterPro" id="IPR050490">
    <property type="entry name" value="Bact_solute-bd_prot1"/>
</dbReference>
<dbReference type="PANTHER" id="PTHR43649">
    <property type="entry name" value="ARABINOSE-BINDING PROTEIN-RELATED"/>
    <property type="match status" value="1"/>
</dbReference>
<dbReference type="PANTHER" id="PTHR43649:SF12">
    <property type="entry name" value="DIACETYLCHITOBIOSE BINDING PROTEIN DASA"/>
    <property type="match status" value="1"/>
</dbReference>
<gene>
    <name evidence="1" type="ORF">MiTs_03764</name>
</gene>
<protein>
    <recommendedName>
        <fullName evidence="3">Carbohydrate ABC transporter substrate-binding protein</fullName>
    </recommendedName>
</protein>
<dbReference type="AlphaFoldDB" id="A0A5A5S3L7"/>
<organism evidence="1 2">
    <name type="scientific">Microcystis aeruginosa NIES-2521</name>
    <dbReference type="NCBI Taxonomy" id="2303983"/>
    <lineage>
        <taxon>Bacteria</taxon>
        <taxon>Bacillati</taxon>
        <taxon>Cyanobacteriota</taxon>
        <taxon>Cyanophyceae</taxon>
        <taxon>Oscillatoriophycideae</taxon>
        <taxon>Chroococcales</taxon>
        <taxon>Microcystaceae</taxon>
        <taxon>Microcystis</taxon>
    </lineage>
</organism>
<comment type="caution">
    <text evidence="1">The sequence shown here is derived from an EMBL/GenBank/DDBJ whole genome shotgun (WGS) entry which is preliminary data.</text>
</comment>
<dbReference type="EMBL" id="BHVQ01000071">
    <property type="protein sequence ID" value="GCA81745.1"/>
    <property type="molecule type" value="Genomic_DNA"/>
</dbReference>
<dbReference type="Gene3D" id="3.40.190.10">
    <property type="entry name" value="Periplasmic binding protein-like II"/>
    <property type="match status" value="1"/>
</dbReference>
<dbReference type="SUPFAM" id="SSF53850">
    <property type="entry name" value="Periplasmic binding protein-like II"/>
    <property type="match status" value="1"/>
</dbReference>
<dbReference type="RefSeq" id="WP_216643853.1">
    <property type="nucleotide sequence ID" value="NZ_BHVQ01000071.1"/>
</dbReference>
<sequence length="460" mass="53229">MLTSTLQKLFRSTPWIISIFLLTGCGLAQTEQGMPDSPDRPLQVWWSEGYYPEETEAIRRVIDRWETTTGKSVELTFYSEKDLVVETGKALQRGTLPDVIYGYSIDTVLIPKLAWNDQLADVTSIIEPLKKQYIREALDSVYYFNHQKKARSYYAVPISQSTTHIHYWQDFLSKAKVNPRQLPQEWSSFWQIWKTAQTNLRQQGETTIYGLGLPMSSIATDTNNIFEQFLEAYNVQLVDDQGNLNLDSYQDRQGIVTALKNYTDFYQQGFVPPQAITWNDPDNNVFFLSNLTVMTVNATLSIPGSQRQDTINYNERMRTITWPNKPDKTPMRNITYVKQIAIFQDTSHLKEAKSLVAFLVQPENLAKFIEGSQGRFFPVMPVLMKRPLWNNPQDAHLFNLKVQFNNPRLAYTVFNPAYSEVLSQNIWGQAIQKIIIDRQSPEQAADFAIKKIKNIFENWQ</sequence>
<proteinExistence type="predicted"/>
<name>A0A5A5S3L7_MICAE</name>